<dbReference type="Proteomes" id="UP000238523">
    <property type="component" value="Plasmid pRLN2"/>
</dbReference>
<proteinExistence type="predicted"/>
<name>A0A2K9ZEV8_RHILE</name>
<accession>A0A2K9ZEV8</accession>
<keyword evidence="1" id="KW-0614">Plasmid</keyword>
<geneLocation type="plasmid" evidence="2">
    <name>prln2</name>
</geneLocation>
<protein>
    <submittedName>
        <fullName evidence="1">Uncharacterized protein</fullName>
    </submittedName>
</protein>
<gene>
    <name evidence="1" type="ORF">CUJ84_pRLN2000251</name>
</gene>
<reference evidence="1 2" key="1">
    <citation type="submission" date="2017-11" db="EMBL/GenBank/DDBJ databases">
        <title>Complete genome of Rhizobium leguminosarum Norway, an ineffective micro-symbiont.</title>
        <authorList>
            <person name="Hoffrichter A."/>
            <person name="Liang J."/>
            <person name="Brachmann A."/>
            <person name="Marin M."/>
        </authorList>
    </citation>
    <scope>NUCLEOTIDE SEQUENCE [LARGE SCALE GENOMIC DNA]</scope>
    <source>
        <strain evidence="1 2">Norway</strain>
        <plasmid evidence="2">Plasmid prln2</plasmid>
    </source>
</reference>
<organism evidence="1 2">
    <name type="scientific">Rhizobium leguminosarum</name>
    <dbReference type="NCBI Taxonomy" id="384"/>
    <lineage>
        <taxon>Bacteria</taxon>
        <taxon>Pseudomonadati</taxon>
        <taxon>Pseudomonadota</taxon>
        <taxon>Alphaproteobacteria</taxon>
        <taxon>Hyphomicrobiales</taxon>
        <taxon>Rhizobiaceae</taxon>
        <taxon>Rhizobium/Agrobacterium group</taxon>
        <taxon>Rhizobium</taxon>
    </lineage>
</organism>
<evidence type="ECO:0000313" key="1">
    <source>
        <dbReference type="EMBL" id="AUW46795.1"/>
    </source>
</evidence>
<sequence length="31" mass="3589">MVREAFTLAMEDLTRLLFLLFSMSDASQHTN</sequence>
<dbReference type="AlphaFoldDB" id="A0A2K9ZEV8"/>
<dbReference type="EMBL" id="CP025014">
    <property type="protein sequence ID" value="AUW46795.1"/>
    <property type="molecule type" value="Genomic_DNA"/>
</dbReference>
<evidence type="ECO:0000313" key="2">
    <source>
        <dbReference type="Proteomes" id="UP000238523"/>
    </source>
</evidence>